<name>A0AAU8B7U9_9CAUD</name>
<accession>A0AAU8B7U9</accession>
<feature type="compositionally biased region" description="Basic and acidic residues" evidence="1">
    <location>
        <begin position="131"/>
        <end position="153"/>
    </location>
</feature>
<sequence length="153" mass="17555">MRGETFVADWVAIKTEYVTGEDSLQELAQKYGISQSTLRKRSANESWVEQREEHRNNLGTLVEQKTAEKIAESESEIASLKSKARLKIWKEIERRMADDVSKMDNADLRRMVQNYCDMHSTEPEDSGPADTAKEDDLSRSLKELGKELESDEQ</sequence>
<feature type="region of interest" description="Disordered" evidence="1">
    <location>
        <begin position="116"/>
        <end position="153"/>
    </location>
</feature>
<dbReference type="EMBL" id="PP511792">
    <property type="protein sequence ID" value="XCD07611.1"/>
    <property type="molecule type" value="Genomic_DNA"/>
</dbReference>
<evidence type="ECO:0000313" key="2">
    <source>
        <dbReference type="EMBL" id="XCD07611.1"/>
    </source>
</evidence>
<organism evidence="2">
    <name type="scientific">Dulem virus 33</name>
    <dbReference type="NCBI Taxonomy" id="3145751"/>
    <lineage>
        <taxon>Viruses</taxon>
        <taxon>Duplodnaviria</taxon>
        <taxon>Heunggongvirae</taxon>
        <taxon>Uroviricota</taxon>
        <taxon>Caudoviricetes</taxon>
    </lineage>
</organism>
<evidence type="ECO:0008006" key="3">
    <source>
        <dbReference type="Google" id="ProtNLM"/>
    </source>
</evidence>
<protein>
    <recommendedName>
        <fullName evidence="3">HTH psq-type domain-containing protein</fullName>
    </recommendedName>
</protein>
<proteinExistence type="predicted"/>
<reference evidence="2" key="1">
    <citation type="submission" date="2024-03" db="EMBL/GenBank/DDBJ databases">
        <title>Diverse circular DNA viruses in blood, oral, and fecal samples of captive lemurs.</title>
        <authorList>
            <person name="Paietta E.N."/>
            <person name="Kraberger S."/>
            <person name="Lund M.C."/>
            <person name="Custer J.M."/>
            <person name="Vargas K.M."/>
            <person name="Ehmke E.E."/>
            <person name="Yoder A.D."/>
            <person name="Varsani A."/>
        </authorList>
    </citation>
    <scope>NUCLEOTIDE SEQUENCE</scope>
    <source>
        <strain evidence="2">Duke_28FS_2</strain>
    </source>
</reference>
<evidence type="ECO:0000256" key="1">
    <source>
        <dbReference type="SAM" id="MobiDB-lite"/>
    </source>
</evidence>